<protein>
    <submittedName>
        <fullName evidence="1">Transmembrane protein 178</fullName>
    </submittedName>
</protein>
<proteinExistence type="predicted"/>
<dbReference type="GO" id="GO:0016020">
    <property type="term" value="C:membrane"/>
    <property type="evidence" value="ECO:0007669"/>
    <property type="project" value="TreeGrafter"/>
</dbReference>
<dbReference type="EMBL" id="KN122489">
    <property type="protein sequence ID" value="KFO30114.1"/>
    <property type="molecule type" value="Genomic_DNA"/>
</dbReference>
<accession>A0A091DD90</accession>
<evidence type="ECO:0000313" key="2">
    <source>
        <dbReference type="Proteomes" id="UP000028990"/>
    </source>
</evidence>
<dbReference type="AlphaFoldDB" id="A0A091DD90"/>
<dbReference type="PANTHER" id="PTHR32005:SF1">
    <property type="entry name" value="TRANSMEMBRANE PROTEIN 178B"/>
    <property type="match status" value="1"/>
</dbReference>
<dbReference type="Proteomes" id="UP000028990">
    <property type="component" value="Unassembled WGS sequence"/>
</dbReference>
<name>A0A091DD90_FUKDA</name>
<dbReference type="InterPro" id="IPR039625">
    <property type="entry name" value="T178A/B"/>
</dbReference>
<organism evidence="1 2">
    <name type="scientific">Fukomys damarensis</name>
    <name type="common">Damaraland mole rat</name>
    <name type="synonym">Cryptomys damarensis</name>
    <dbReference type="NCBI Taxonomy" id="885580"/>
    <lineage>
        <taxon>Eukaryota</taxon>
        <taxon>Metazoa</taxon>
        <taxon>Chordata</taxon>
        <taxon>Craniata</taxon>
        <taxon>Vertebrata</taxon>
        <taxon>Euteleostomi</taxon>
        <taxon>Mammalia</taxon>
        <taxon>Eutheria</taxon>
        <taxon>Euarchontoglires</taxon>
        <taxon>Glires</taxon>
        <taxon>Rodentia</taxon>
        <taxon>Hystricomorpha</taxon>
        <taxon>Bathyergidae</taxon>
        <taxon>Fukomys</taxon>
    </lineage>
</organism>
<reference evidence="1 2" key="1">
    <citation type="submission" date="2013-11" db="EMBL/GenBank/DDBJ databases">
        <title>The Damaraland mole rat (Fukomys damarensis) genome and evolution of African mole rats.</title>
        <authorList>
            <person name="Gladyshev V.N."/>
            <person name="Fang X."/>
        </authorList>
    </citation>
    <scope>NUCLEOTIDE SEQUENCE [LARGE SCALE GENOMIC DNA]</scope>
    <source>
        <tissue evidence="1">Liver</tissue>
    </source>
</reference>
<keyword evidence="2" id="KW-1185">Reference proteome</keyword>
<gene>
    <name evidence="1" type="ORF">H920_08461</name>
</gene>
<dbReference type="PANTHER" id="PTHR32005">
    <property type="entry name" value="TRANSMEMBRANE PROTEIN 178B-RELATED"/>
    <property type="match status" value="1"/>
</dbReference>
<keyword evidence="1" id="KW-0812">Transmembrane</keyword>
<keyword evidence="1" id="KW-0472">Membrane</keyword>
<evidence type="ECO:0000313" key="1">
    <source>
        <dbReference type="EMBL" id="KFO30114.1"/>
    </source>
</evidence>
<sequence length="113" mass="13041">MQNWRNSNCGLVVNWGEIERCTYIKYHYSSATIPRNLTFNITKTIRQDEWHALRQLLLGKVLPWLKQLPLASSYSWGPAGKFPKGIEFNLQNQHQTATGHNAGIKNLKECQDN</sequence>